<name>A0A9E6UN23_9HYPH</name>
<evidence type="ECO:0000313" key="2">
    <source>
        <dbReference type="EMBL" id="QZN99748.1"/>
    </source>
</evidence>
<dbReference type="GO" id="GO:0006310">
    <property type="term" value="P:DNA recombination"/>
    <property type="evidence" value="ECO:0007669"/>
    <property type="project" value="UniProtKB-KW"/>
</dbReference>
<dbReference type="InterPro" id="IPR011010">
    <property type="entry name" value="DNA_brk_join_enz"/>
</dbReference>
<proteinExistence type="predicted"/>
<dbReference type="GO" id="GO:0015074">
    <property type="term" value="P:DNA integration"/>
    <property type="evidence" value="ECO:0007669"/>
    <property type="project" value="InterPro"/>
</dbReference>
<keyword evidence="3" id="KW-1185">Reference proteome</keyword>
<dbReference type="Gene3D" id="1.10.443.10">
    <property type="entry name" value="Intergrase catalytic core"/>
    <property type="match status" value="1"/>
</dbReference>
<evidence type="ECO:0000256" key="1">
    <source>
        <dbReference type="ARBA" id="ARBA00023172"/>
    </source>
</evidence>
<keyword evidence="1" id="KW-0233">DNA recombination</keyword>
<dbReference type="EMBL" id="CP081869">
    <property type="protein sequence ID" value="QZN99748.1"/>
    <property type="molecule type" value="Genomic_DNA"/>
</dbReference>
<evidence type="ECO:0000313" key="3">
    <source>
        <dbReference type="Proteomes" id="UP000825701"/>
    </source>
</evidence>
<dbReference type="AlphaFoldDB" id="A0A9E6UN23"/>
<organism evidence="2 3">
    <name type="scientific">Chenggangzhangella methanolivorans</name>
    <dbReference type="NCBI Taxonomy" id="1437009"/>
    <lineage>
        <taxon>Bacteria</taxon>
        <taxon>Pseudomonadati</taxon>
        <taxon>Pseudomonadota</taxon>
        <taxon>Alphaproteobacteria</taxon>
        <taxon>Hyphomicrobiales</taxon>
        <taxon>Methylopilaceae</taxon>
        <taxon>Chenggangzhangella</taxon>
    </lineage>
</organism>
<sequence length="401" mass="45182">MGNVKIPYYAVIKGRGYWQPTAKMRALGFKLVSCGKDGPDAWTVAKLWASKWEAVRTGREQPPTAHLDARVTRDQAESAIVWPPNTVGWAFTRYRKTSQWSAVKKPATRDDWWRGWMRIKPFFGDVRPSSIRFEQMDAWRVFVEEKHGLREAHRAMKIWRALWKVMAAMKLCERDADPSLGVRNSAAKGRADTWSHGEAVRLVKASWRMGHCGLAAALAVMWDTQMSPVDVRQLKRSQRRVDGFGGTFFVTAREKTETPVGAVLSRRATAILDAYMASLGFELHPDAEIFRTRAEPTGKAGGRPWPSRPFTKDKLAEDFREVRTAVFGAAENRKMSDMRRSGAVEAIAGDTTAEKLSRAMGNTLSNSNQLFETYAPIELAPLRDVAKARIKGRIKRRDGNA</sequence>
<dbReference type="SUPFAM" id="SSF56349">
    <property type="entry name" value="DNA breaking-rejoining enzymes"/>
    <property type="match status" value="1"/>
</dbReference>
<reference evidence="2" key="1">
    <citation type="submission" date="2021-08" db="EMBL/GenBank/DDBJ databases">
        <authorList>
            <person name="Zhang H."/>
            <person name="Xu M."/>
            <person name="Yu Z."/>
            <person name="Yang L."/>
            <person name="Cai Y."/>
        </authorList>
    </citation>
    <scope>NUCLEOTIDE SEQUENCE</scope>
    <source>
        <strain evidence="2">CHL1</strain>
    </source>
</reference>
<accession>A0A9E6UN23</accession>
<dbReference type="KEGG" id="cmet:K6K41_24290"/>
<protein>
    <submittedName>
        <fullName evidence="2">Uncharacterized protein</fullName>
    </submittedName>
</protein>
<dbReference type="Proteomes" id="UP000825701">
    <property type="component" value="Chromosome"/>
</dbReference>
<dbReference type="GO" id="GO:0003677">
    <property type="term" value="F:DNA binding"/>
    <property type="evidence" value="ECO:0007669"/>
    <property type="project" value="InterPro"/>
</dbReference>
<dbReference type="InterPro" id="IPR013762">
    <property type="entry name" value="Integrase-like_cat_sf"/>
</dbReference>
<gene>
    <name evidence="2" type="ORF">K6K41_24290</name>
</gene>
<dbReference type="RefSeq" id="WP_261402854.1">
    <property type="nucleotide sequence ID" value="NZ_CP081869.1"/>
</dbReference>